<protein>
    <recommendedName>
        <fullName evidence="4">Rad21/Rec8-like protein N-terminal domain-containing protein</fullName>
    </recommendedName>
</protein>
<dbReference type="InterPro" id="IPR023093">
    <property type="entry name" value="ScpA-like_C"/>
</dbReference>
<dbReference type="Gene3D" id="1.10.10.580">
    <property type="entry name" value="Structural maintenance of chromosome 1. Chain E"/>
    <property type="match status" value="1"/>
</dbReference>
<evidence type="ECO:0000256" key="2">
    <source>
        <dbReference type="ARBA" id="ARBA00023242"/>
    </source>
</evidence>
<gene>
    <name evidence="5" type="ORF">CANVERA_P0809</name>
</gene>
<feature type="domain" description="Rad21/Rec8-like protein N-terminal" evidence="4">
    <location>
        <begin position="2"/>
        <end position="98"/>
    </location>
</feature>
<dbReference type="AlphaFoldDB" id="A0A9W4TRE3"/>
<dbReference type="InterPro" id="IPR036390">
    <property type="entry name" value="WH_DNA-bd_sf"/>
</dbReference>
<dbReference type="GO" id="GO:0005634">
    <property type="term" value="C:nucleus"/>
    <property type="evidence" value="ECO:0007669"/>
    <property type="project" value="UniProtKB-SubCell"/>
</dbReference>
<evidence type="ECO:0000259" key="4">
    <source>
        <dbReference type="Pfam" id="PF04825"/>
    </source>
</evidence>
<accession>A0A9W4TRE3</accession>
<comment type="caution">
    <text evidence="5">The sequence shown here is derived from an EMBL/GenBank/DDBJ whole genome shotgun (WGS) entry which is preliminary data.</text>
</comment>
<evidence type="ECO:0000256" key="3">
    <source>
        <dbReference type="SAM" id="MobiDB-lite"/>
    </source>
</evidence>
<feature type="region of interest" description="Disordered" evidence="3">
    <location>
        <begin position="358"/>
        <end position="380"/>
    </location>
</feature>
<dbReference type="PANTHER" id="PTHR12585">
    <property type="entry name" value="SCC1 / RAD21 FAMILY MEMBER"/>
    <property type="match status" value="1"/>
</dbReference>
<dbReference type="InterPro" id="IPR039781">
    <property type="entry name" value="Rad21/Rec8-like"/>
</dbReference>
<dbReference type="Pfam" id="PF04825">
    <property type="entry name" value="Rad21_Rec8_N"/>
    <property type="match status" value="1"/>
</dbReference>
<dbReference type="GO" id="GO:0030892">
    <property type="term" value="C:mitotic cohesin complex"/>
    <property type="evidence" value="ECO:0007669"/>
    <property type="project" value="TreeGrafter"/>
</dbReference>
<dbReference type="Proteomes" id="UP001152885">
    <property type="component" value="Unassembled WGS sequence"/>
</dbReference>
<dbReference type="SUPFAM" id="SSF46785">
    <property type="entry name" value="Winged helix' DNA-binding domain"/>
    <property type="match status" value="1"/>
</dbReference>
<dbReference type="GO" id="GO:1990414">
    <property type="term" value="P:replication-born double-strand break repair via sister chromatid exchange"/>
    <property type="evidence" value="ECO:0007669"/>
    <property type="project" value="TreeGrafter"/>
</dbReference>
<dbReference type="GO" id="GO:0003682">
    <property type="term" value="F:chromatin binding"/>
    <property type="evidence" value="ECO:0007669"/>
    <property type="project" value="TreeGrafter"/>
</dbReference>
<feature type="compositionally biased region" description="Acidic residues" evidence="3">
    <location>
        <begin position="359"/>
        <end position="377"/>
    </location>
</feature>
<comment type="subcellular location">
    <subcellularLocation>
        <location evidence="1">Nucleus</location>
    </subcellularLocation>
</comment>
<dbReference type="OrthoDB" id="10071381at2759"/>
<dbReference type="InterPro" id="IPR006910">
    <property type="entry name" value="Rad21_Rec8_N"/>
</dbReference>
<organism evidence="5 6">
    <name type="scientific">Candida verbasci</name>
    <dbReference type="NCBI Taxonomy" id="1227364"/>
    <lineage>
        <taxon>Eukaryota</taxon>
        <taxon>Fungi</taxon>
        <taxon>Dikarya</taxon>
        <taxon>Ascomycota</taxon>
        <taxon>Saccharomycotina</taxon>
        <taxon>Pichiomycetes</taxon>
        <taxon>Debaryomycetaceae</taxon>
        <taxon>Candida/Lodderomyces clade</taxon>
        <taxon>Candida</taxon>
    </lineage>
</organism>
<feature type="region of interest" description="Disordered" evidence="3">
    <location>
        <begin position="232"/>
        <end position="253"/>
    </location>
</feature>
<dbReference type="EMBL" id="CANTUO010000001">
    <property type="protein sequence ID" value="CAI5756293.1"/>
    <property type="molecule type" value="Genomic_DNA"/>
</dbReference>
<keyword evidence="6" id="KW-1185">Reference proteome</keyword>
<evidence type="ECO:0000313" key="5">
    <source>
        <dbReference type="EMBL" id="CAI5756293.1"/>
    </source>
</evidence>
<evidence type="ECO:0000313" key="6">
    <source>
        <dbReference type="Proteomes" id="UP001152885"/>
    </source>
</evidence>
<name>A0A9W4TRE3_9ASCO</name>
<dbReference type="GO" id="GO:0007064">
    <property type="term" value="P:mitotic sister chromatid cohesion"/>
    <property type="evidence" value="ECO:0007669"/>
    <property type="project" value="TreeGrafter"/>
</dbReference>
<proteinExistence type="predicted"/>
<evidence type="ECO:0000256" key="1">
    <source>
        <dbReference type="ARBA" id="ARBA00004123"/>
    </source>
</evidence>
<keyword evidence="2" id="KW-0539">Nucleus</keyword>
<sequence>MDLISNQGPLSQIWLAANYDRKLTKQQLLNTNLIKSTKYIEDHPIESTENSSITLRLSGQLLLGIVKIYSRKTKYLLEDVNDILYKLKNSFKLAMKTNSDQAVNLLPQQTTINLNQVILKDQITSLDLLHQEDLNLDDEQVPTSNLGGIFSQVSQNNDITFDQSMEFPRYEEEENYIIDNDFELDFDLDVEQGRRDDSMIDEREQSVIDIRQKESTIFDIDFGEPLDVIEPEQEPEQPQPQPQPQPQKRKRNRNEIVTNYRRLIVDTEIDLSVQELRDNQERLINNNEPMITISLSDEEKLQLLMELSSSKRRKLFNINDELTSRCLEIAQEEEQPEPEFESFDQDFDQSMDFDLPGMEQEEQEQQEEEELVEESEEVDKNQATIQVAENLTNIFKSKQETNMIGLIEQDKQQINPLGSKHNMINKKSQASKCFFELLVLATNDCITLDNDIIKPRDKLYNFI</sequence>
<dbReference type="PANTHER" id="PTHR12585:SF69">
    <property type="entry name" value="FI11703P"/>
    <property type="match status" value="1"/>
</dbReference>
<reference evidence="5" key="1">
    <citation type="submission" date="2022-12" db="EMBL/GenBank/DDBJ databases">
        <authorList>
            <person name="Brejova B."/>
        </authorList>
    </citation>
    <scope>NUCLEOTIDE SEQUENCE</scope>
</reference>